<dbReference type="Proteomes" id="UP000061660">
    <property type="component" value="Chromosome"/>
</dbReference>
<evidence type="ECO:0008006" key="3">
    <source>
        <dbReference type="Google" id="ProtNLM"/>
    </source>
</evidence>
<organism evidence="1 2">
    <name type="scientific">Paenibacillus naphthalenovorans</name>
    <dbReference type="NCBI Taxonomy" id="162209"/>
    <lineage>
        <taxon>Bacteria</taxon>
        <taxon>Bacillati</taxon>
        <taxon>Bacillota</taxon>
        <taxon>Bacilli</taxon>
        <taxon>Bacillales</taxon>
        <taxon>Paenibacillaceae</taxon>
        <taxon>Paenibacillus</taxon>
    </lineage>
</organism>
<protein>
    <recommendedName>
        <fullName evidence="3">N-acyl-D-glucosamine 2-epimerase</fullName>
    </recommendedName>
</protein>
<dbReference type="OrthoDB" id="5171802at2"/>
<dbReference type="EMBL" id="CP013652">
    <property type="protein sequence ID" value="ALS22352.1"/>
    <property type="molecule type" value="Genomic_DNA"/>
</dbReference>
<dbReference type="RefSeq" id="WP_062408643.1">
    <property type="nucleotide sequence ID" value="NZ_CP013652.1"/>
</dbReference>
<keyword evidence="2" id="KW-1185">Reference proteome</keyword>
<reference evidence="1 2" key="2">
    <citation type="journal article" date="2016" name="Genome Announc.">
        <title>Complete Genome Sequences of Two Interactive Moderate Thermophiles, Paenibacillus napthalenovorans 32O-Y and Paenibacillus sp. 32O-W.</title>
        <authorList>
            <person name="Butler R.R.III."/>
            <person name="Wang J."/>
            <person name="Stark B.C."/>
            <person name="Pombert J.F."/>
        </authorList>
    </citation>
    <scope>NUCLEOTIDE SEQUENCE [LARGE SCALE GENOMIC DNA]</scope>
    <source>
        <strain evidence="1 2">32O-Y</strain>
    </source>
</reference>
<gene>
    <name evidence="1" type="ORF">IJ22_19780</name>
</gene>
<sequence>MLIRTYDPRKKSQPPSAIHQLQPSIQIDPTFAYYLDRSEDSVAAELELAGFRAVRYFVTNETQVNGRLIAALRNRGLEVWAMVLGNGAYGTGHLPPGWKDWQMTLLKKIDDGFHRFSLFSHQYLAWKKNAVSRLISRHPFTGFEVAEPYFPEWNGLDSGVYGDVGPLARAAFKRFSGAEMPDFRYPGSPAYYKTDRARYLLWMEFRVQAVNGFLNELINGAGGVRETNPGIRIATWSLAVNAGDDSVPALREYQGIDAAAMIRTVRPDVHILQTHWPDWMRERLKPDYIKHYKPFIDHIRASHASIPIGVQTDIGSLRRMRRSRAWMERFAAAAGAHGYQFWTAYEYSIGLPMYEDKPQPVRAHRPEQSLVVLEFNKRVDVRTASCGQHYRYVSHGSEPAIPVRVNQVDGHRVVLSSEQFPVESFELHITGIRDTPELWLLKNEAGNQTPQGCRIKIPRCI</sequence>
<dbReference type="Gene3D" id="3.20.20.80">
    <property type="entry name" value="Glycosidases"/>
    <property type="match status" value="1"/>
</dbReference>
<dbReference type="AlphaFoldDB" id="A0A0U2M480"/>
<accession>A0A0U2M480</accession>
<evidence type="ECO:0000313" key="1">
    <source>
        <dbReference type="EMBL" id="ALS22352.1"/>
    </source>
</evidence>
<dbReference type="KEGG" id="pnp:IJ22_19780"/>
<evidence type="ECO:0000313" key="2">
    <source>
        <dbReference type="Proteomes" id="UP000061660"/>
    </source>
</evidence>
<reference evidence="2" key="1">
    <citation type="submission" date="2015-12" db="EMBL/GenBank/DDBJ databases">
        <title>Complete genome sequences of two moderately thermophilic Paenibacillus species.</title>
        <authorList>
            <person name="Butler R.III."/>
            <person name="Wang J."/>
            <person name="Stark B.C."/>
            <person name="Pombert J.-F."/>
        </authorList>
    </citation>
    <scope>NUCLEOTIDE SEQUENCE [LARGE SCALE GENOMIC DNA]</scope>
    <source>
        <strain evidence="2">32O-Y</strain>
    </source>
</reference>
<dbReference type="STRING" id="162209.IJ22_19780"/>
<name>A0A0U2M480_9BACL</name>
<dbReference type="PATRIC" id="fig|162209.4.peg.2094"/>
<proteinExistence type="predicted"/>